<evidence type="ECO:0000256" key="2">
    <source>
        <dbReference type="ARBA" id="ARBA00022771"/>
    </source>
</evidence>
<organism evidence="6 7">
    <name type="scientific">Anisodus tanguticus</name>
    <dbReference type="NCBI Taxonomy" id="243964"/>
    <lineage>
        <taxon>Eukaryota</taxon>
        <taxon>Viridiplantae</taxon>
        <taxon>Streptophyta</taxon>
        <taxon>Embryophyta</taxon>
        <taxon>Tracheophyta</taxon>
        <taxon>Spermatophyta</taxon>
        <taxon>Magnoliopsida</taxon>
        <taxon>eudicotyledons</taxon>
        <taxon>Gunneridae</taxon>
        <taxon>Pentapetalae</taxon>
        <taxon>asterids</taxon>
        <taxon>lamiids</taxon>
        <taxon>Solanales</taxon>
        <taxon>Solanaceae</taxon>
        <taxon>Solanoideae</taxon>
        <taxon>Hyoscyameae</taxon>
        <taxon>Anisodus</taxon>
    </lineage>
</organism>
<name>A0AAE1SSJ7_9SOLA</name>
<dbReference type="GO" id="GO:0008270">
    <property type="term" value="F:zinc ion binding"/>
    <property type="evidence" value="ECO:0007669"/>
    <property type="project" value="UniProtKB-KW"/>
</dbReference>
<evidence type="ECO:0000259" key="5">
    <source>
        <dbReference type="PROSITE" id="PS50089"/>
    </source>
</evidence>
<dbReference type="PANTHER" id="PTHR45931">
    <property type="entry name" value="SI:CH211-59O9.10"/>
    <property type="match status" value="1"/>
</dbReference>
<comment type="caution">
    <text evidence="6">The sequence shown here is derived from an EMBL/GenBank/DDBJ whole genome shotgun (WGS) entry which is preliminary data.</text>
</comment>
<keyword evidence="3" id="KW-0862">Zinc</keyword>
<dbReference type="Pfam" id="PF13639">
    <property type="entry name" value="zf-RING_2"/>
    <property type="match status" value="1"/>
</dbReference>
<evidence type="ECO:0000313" key="6">
    <source>
        <dbReference type="EMBL" id="KAK4376723.1"/>
    </source>
</evidence>
<reference evidence="6" key="1">
    <citation type="submission" date="2023-12" db="EMBL/GenBank/DDBJ databases">
        <title>Genome assembly of Anisodus tanguticus.</title>
        <authorList>
            <person name="Wang Y.-J."/>
        </authorList>
    </citation>
    <scope>NUCLEOTIDE SEQUENCE</scope>
    <source>
        <strain evidence="6">KB-2021</strain>
        <tissue evidence="6">Leaf</tissue>
    </source>
</reference>
<evidence type="ECO:0000256" key="3">
    <source>
        <dbReference type="ARBA" id="ARBA00022833"/>
    </source>
</evidence>
<accession>A0AAE1SSJ7</accession>
<dbReference type="EMBL" id="JAVYJV010000002">
    <property type="protein sequence ID" value="KAK4376723.1"/>
    <property type="molecule type" value="Genomic_DNA"/>
</dbReference>
<keyword evidence="7" id="KW-1185">Reference proteome</keyword>
<feature type="domain" description="RING-type" evidence="5">
    <location>
        <begin position="155"/>
        <end position="196"/>
    </location>
</feature>
<dbReference type="Proteomes" id="UP001291623">
    <property type="component" value="Unassembled WGS sequence"/>
</dbReference>
<dbReference type="GO" id="GO:0006511">
    <property type="term" value="P:ubiquitin-dependent protein catabolic process"/>
    <property type="evidence" value="ECO:0007669"/>
    <property type="project" value="TreeGrafter"/>
</dbReference>
<dbReference type="PANTHER" id="PTHR45931:SF16">
    <property type="entry name" value="RING_U-BOX SUPERFAMILY PROTEIN"/>
    <property type="match status" value="1"/>
</dbReference>
<gene>
    <name evidence="6" type="ORF">RND71_003019</name>
</gene>
<evidence type="ECO:0000313" key="7">
    <source>
        <dbReference type="Proteomes" id="UP001291623"/>
    </source>
</evidence>
<sequence>MEIFVYEESKLHYTFGLPKKKSRNNSNPHAFELVEIQLICKSEHLWLDVSGKKNIRKCPQISTCITMESKDFKNPEKTRRAMHDQLRNCQFPLFECKVIVDELIELANQHCNRSVLVDDRRVLNLGVKFDMSRRYKQIKKNDSNAMAKTHLKKSCKICEEDIFGGSAIIKMPCKHIFHFNCMKDWLERNIGCPTCNPN</sequence>
<dbReference type="PROSITE" id="PS50089">
    <property type="entry name" value="ZF_RING_2"/>
    <property type="match status" value="1"/>
</dbReference>
<keyword evidence="2 4" id="KW-0863">Zinc-finger</keyword>
<dbReference type="AlphaFoldDB" id="A0AAE1SSJ7"/>
<dbReference type="SUPFAM" id="SSF57850">
    <property type="entry name" value="RING/U-box"/>
    <property type="match status" value="1"/>
</dbReference>
<keyword evidence="1" id="KW-0479">Metal-binding</keyword>
<dbReference type="Gene3D" id="3.30.40.10">
    <property type="entry name" value="Zinc/RING finger domain, C3HC4 (zinc finger)"/>
    <property type="match status" value="1"/>
</dbReference>
<dbReference type="InterPro" id="IPR001841">
    <property type="entry name" value="Znf_RING"/>
</dbReference>
<proteinExistence type="predicted"/>
<dbReference type="GO" id="GO:0061630">
    <property type="term" value="F:ubiquitin protein ligase activity"/>
    <property type="evidence" value="ECO:0007669"/>
    <property type="project" value="TreeGrafter"/>
</dbReference>
<dbReference type="SMART" id="SM00184">
    <property type="entry name" value="RING"/>
    <property type="match status" value="1"/>
</dbReference>
<dbReference type="InterPro" id="IPR013083">
    <property type="entry name" value="Znf_RING/FYVE/PHD"/>
</dbReference>
<evidence type="ECO:0000256" key="4">
    <source>
        <dbReference type="PROSITE-ProRule" id="PRU00175"/>
    </source>
</evidence>
<dbReference type="InterPro" id="IPR051834">
    <property type="entry name" value="RING_finger_E3_ligase"/>
</dbReference>
<dbReference type="GO" id="GO:0005634">
    <property type="term" value="C:nucleus"/>
    <property type="evidence" value="ECO:0007669"/>
    <property type="project" value="TreeGrafter"/>
</dbReference>
<protein>
    <recommendedName>
        <fullName evidence="5">RING-type domain-containing protein</fullName>
    </recommendedName>
</protein>
<evidence type="ECO:0000256" key="1">
    <source>
        <dbReference type="ARBA" id="ARBA00022723"/>
    </source>
</evidence>